<dbReference type="AlphaFoldDB" id="A0A133VI89"/>
<accession>A0A133VI89</accession>
<evidence type="ECO:0000313" key="1">
    <source>
        <dbReference type="EMBL" id="KXB06156.1"/>
    </source>
</evidence>
<dbReference type="Proteomes" id="UP000070263">
    <property type="component" value="Unassembled WGS sequence"/>
</dbReference>
<sequence length="116" mass="12519">IKDAEVILSAGPEGVRIISEDTLKKLEGKTRVLADVNAVPPTGVENLDPNDDMEEFMDGIYGVGSLAIGGLKRKAEKALLERTMKRDKGILDYEAAFEAVKEEIEMPSAKATPTTS</sequence>
<dbReference type="EMBL" id="LHYE01000055">
    <property type="protein sequence ID" value="KXB06156.1"/>
    <property type="molecule type" value="Genomic_DNA"/>
</dbReference>
<comment type="caution">
    <text evidence="1">The sequence shown here is derived from an EMBL/GenBank/DDBJ whole genome shotgun (WGS) entry which is preliminary data.</text>
</comment>
<reference evidence="1 2" key="1">
    <citation type="journal article" date="2016" name="Sci. Rep.">
        <title>Metabolic traits of an uncultured archaeal lineage -MSBL1- from brine pools of the Red Sea.</title>
        <authorList>
            <person name="Mwirichia R."/>
            <person name="Alam I."/>
            <person name="Rashid M."/>
            <person name="Vinu M."/>
            <person name="Ba-Alawi W."/>
            <person name="Anthony Kamau A."/>
            <person name="Kamanda Ngugi D."/>
            <person name="Goker M."/>
            <person name="Klenk H.P."/>
            <person name="Bajic V."/>
            <person name="Stingl U."/>
        </authorList>
    </citation>
    <scope>NUCLEOTIDE SEQUENCE [LARGE SCALE GENOMIC DNA]</scope>
    <source>
        <strain evidence="1">SCGC-AAA382A20</strain>
    </source>
</reference>
<name>A0A133VI89_9EURY</name>
<evidence type="ECO:0000313" key="2">
    <source>
        <dbReference type="Proteomes" id="UP000070263"/>
    </source>
</evidence>
<proteinExistence type="predicted"/>
<feature type="non-terminal residue" evidence="1">
    <location>
        <position position="1"/>
    </location>
</feature>
<dbReference type="Gene3D" id="3.40.50.720">
    <property type="entry name" value="NAD(P)-binding Rossmann-like Domain"/>
    <property type="match status" value="1"/>
</dbReference>
<organism evidence="1 2">
    <name type="scientific">candidate division MSBL1 archaeon SCGC-AAA382A20</name>
    <dbReference type="NCBI Taxonomy" id="1698280"/>
    <lineage>
        <taxon>Archaea</taxon>
        <taxon>Methanobacteriati</taxon>
        <taxon>Methanobacteriota</taxon>
        <taxon>candidate division MSBL1</taxon>
    </lineage>
</organism>
<gene>
    <name evidence="1" type="ORF">AKJ51_04100</name>
</gene>
<protein>
    <submittedName>
        <fullName evidence="1">Uncharacterized protein</fullName>
    </submittedName>
</protein>
<keyword evidence="2" id="KW-1185">Reference proteome</keyword>